<comment type="subcellular location">
    <subcellularLocation>
        <location evidence="2">Cell membrane</location>
        <topology evidence="2">Multi-pass membrane protein</topology>
    </subcellularLocation>
</comment>
<evidence type="ECO:0000313" key="12">
    <source>
        <dbReference type="EMBL" id="MBM0106191.1"/>
    </source>
</evidence>
<evidence type="ECO:0000256" key="8">
    <source>
        <dbReference type="ARBA" id="ARBA00022777"/>
    </source>
</evidence>
<feature type="transmembrane region" description="Helical" evidence="10">
    <location>
        <begin position="156"/>
        <end position="175"/>
    </location>
</feature>
<feature type="transmembrane region" description="Helical" evidence="10">
    <location>
        <begin position="222"/>
        <end position="246"/>
    </location>
</feature>
<keyword evidence="7" id="KW-0547">Nucleotide-binding</keyword>
<dbReference type="InterPro" id="IPR003018">
    <property type="entry name" value="GAF"/>
</dbReference>
<proteinExistence type="predicted"/>
<reference evidence="12 13" key="1">
    <citation type="journal article" date="2021" name="Int. J. Syst. Evol. Microbiol.">
        <title>Steroidobacter gossypii sp. nov., isolated from soil of cotton cropping field.</title>
        <authorList>
            <person name="Huang R."/>
            <person name="Yang S."/>
            <person name="Zhen C."/>
            <person name="Liu W."/>
        </authorList>
    </citation>
    <scope>NUCLEOTIDE SEQUENCE [LARGE SCALE GENOMIC DNA]</scope>
    <source>
        <strain evidence="12 13">S1-65</strain>
    </source>
</reference>
<dbReference type="Pfam" id="PF13492">
    <property type="entry name" value="GAF_3"/>
    <property type="match status" value="1"/>
</dbReference>
<evidence type="ECO:0000256" key="7">
    <source>
        <dbReference type="ARBA" id="ARBA00022741"/>
    </source>
</evidence>
<dbReference type="GO" id="GO:0004673">
    <property type="term" value="F:protein histidine kinase activity"/>
    <property type="evidence" value="ECO:0007669"/>
    <property type="project" value="UniProtKB-EC"/>
</dbReference>
<evidence type="ECO:0000259" key="11">
    <source>
        <dbReference type="PROSITE" id="PS50109"/>
    </source>
</evidence>
<name>A0ABS1WYZ0_9GAMM</name>
<dbReference type="PROSITE" id="PS50109">
    <property type="entry name" value="HIS_KIN"/>
    <property type="match status" value="1"/>
</dbReference>
<dbReference type="NCBIfam" id="TIGR02916">
    <property type="entry name" value="PEP_his_kin"/>
    <property type="match status" value="1"/>
</dbReference>
<dbReference type="EC" id="2.7.13.3" evidence="3"/>
<evidence type="ECO:0000256" key="3">
    <source>
        <dbReference type="ARBA" id="ARBA00012438"/>
    </source>
</evidence>
<feature type="transmembrane region" description="Helical" evidence="10">
    <location>
        <begin position="98"/>
        <end position="119"/>
    </location>
</feature>
<sequence length="695" mass="76305">MNAFGIASYGIAALSFLVLTLLLATAWRGRQQGAHLIVASGVTAVWAAVLAVQSYTGQVSVLVIYLAEAIRGGAWLLTLVAVAGIAAPRTLSMAARGLCVLLLAAAVVLPLLEHFGIAMVNPTLLLSRAGLALSLLALILLEQIYRNSSQVARRSLKFFIIGVGTLFAYDLFLYSQTELLRAVSVDAWTSRGILNAFAMPLIAIAARRNPEWSLDVFVSRQIVFYSTTVLVIGSYLTVMALGGYYVREIGGAWGNVGQIVFFAGAVVVLASLVTSTSLRRHTRVFLSKHFYRNKYDYRVEWLRFIGTLSSTDEDDVGRTALRAIAQIFTSPGGFLFLSDETGKKFLPYAAWPMSIDSLDLPASVSAEDDLPQFLARKQWIIDTEEFRRSPDFYGNIAIPQWLLDHQQLRIISPMLQLDRLVGFVVLYDPPPPFELTYEDRDLLKTLGRHVATHIAQQDADRRLAESRQFEAYNRLTAFMMHDLKNSVAQLKLIVANAPRHKHNPEFVDDAVATIANTADRMTKLIEQLRGATSADRHVPADLRELAQQAVARCSYRAPTPKLAEGSPVMVLANAERLSVVIEHIIRNAQDATSETGTVSVSVRQNGREAELLVEDTGAGMDADFIRNRLFRPFDSTKGAKGMGIGAYQVREYIRLLGGDVEVQSSPGQGTRFKVSLPLSRTQDASSASPADAVNS</sequence>
<keyword evidence="9" id="KW-0067">ATP-binding</keyword>
<dbReference type="SUPFAM" id="SSF55874">
    <property type="entry name" value="ATPase domain of HSP90 chaperone/DNA topoisomerase II/histidine kinase"/>
    <property type="match status" value="1"/>
</dbReference>
<evidence type="ECO:0000256" key="2">
    <source>
        <dbReference type="ARBA" id="ARBA00004651"/>
    </source>
</evidence>
<keyword evidence="8 12" id="KW-0418">Kinase</keyword>
<dbReference type="RefSeq" id="WP_203168303.1">
    <property type="nucleotide sequence ID" value="NZ_JAEVLS010000003.1"/>
</dbReference>
<evidence type="ECO:0000256" key="5">
    <source>
        <dbReference type="ARBA" id="ARBA00022553"/>
    </source>
</evidence>
<organism evidence="12 13">
    <name type="scientific">Steroidobacter gossypii</name>
    <dbReference type="NCBI Taxonomy" id="2805490"/>
    <lineage>
        <taxon>Bacteria</taxon>
        <taxon>Pseudomonadati</taxon>
        <taxon>Pseudomonadota</taxon>
        <taxon>Gammaproteobacteria</taxon>
        <taxon>Steroidobacterales</taxon>
        <taxon>Steroidobacteraceae</taxon>
        <taxon>Steroidobacter</taxon>
    </lineage>
</organism>
<evidence type="ECO:0000256" key="1">
    <source>
        <dbReference type="ARBA" id="ARBA00000085"/>
    </source>
</evidence>
<dbReference type="PRINTS" id="PR00344">
    <property type="entry name" value="BCTRLSENSOR"/>
</dbReference>
<keyword evidence="13" id="KW-1185">Reference proteome</keyword>
<dbReference type="InterPro" id="IPR036097">
    <property type="entry name" value="HisK_dim/P_sf"/>
</dbReference>
<feature type="transmembrane region" description="Helical" evidence="10">
    <location>
        <begin position="252"/>
        <end position="273"/>
    </location>
</feature>
<dbReference type="CDD" id="cd00082">
    <property type="entry name" value="HisKA"/>
    <property type="match status" value="1"/>
</dbReference>
<feature type="transmembrane region" description="Helical" evidence="10">
    <location>
        <begin position="36"/>
        <end position="56"/>
    </location>
</feature>
<dbReference type="Gene3D" id="3.30.565.10">
    <property type="entry name" value="Histidine kinase-like ATPase, C-terminal domain"/>
    <property type="match status" value="1"/>
</dbReference>
<dbReference type="InterPro" id="IPR050980">
    <property type="entry name" value="2C_sensor_his_kinase"/>
</dbReference>
<dbReference type="InterPro" id="IPR005467">
    <property type="entry name" value="His_kinase_dom"/>
</dbReference>
<dbReference type="SMART" id="SM00387">
    <property type="entry name" value="HATPase_c"/>
    <property type="match status" value="1"/>
</dbReference>
<dbReference type="InterPro" id="IPR003594">
    <property type="entry name" value="HATPase_dom"/>
</dbReference>
<keyword evidence="6 12" id="KW-0808">Transferase</keyword>
<evidence type="ECO:0000256" key="4">
    <source>
        <dbReference type="ARBA" id="ARBA00022475"/>
    </source>
</evidence>
<dbReference type="InterPro" id="IPR029016">
    <property type="entry name" value="GAF-like_dom_sf"/>
</dbReference>
<gene>
    <name evidence="12" type="primary">prsK</name>
    <name evidence="12" type="ORF">JM946_15775</name>
</gene>
<evidence type="ECO:0000313" key="13">
    <source>
        <dbReference type="Proteomes" id="UP000661077"/>
    </source>
</evidence>
<dbReference type="PANTHER" id="PTHR44936">
    <property type="entry name" value="SENSOR PROTEIN CREC"/>
    <property type="match status" value="1"/>
</dbReference>
<accession>A0ABS1WYZ0</accession>
<evidence type="ECO:0000256" key="6">
    <source>
        <dbReference type="ARBA" id="ARBA00022679"/>
    </source>
</evidence>
<dbReference type="Proteomes" id="UP000661077">
    <property type="component" value="Unassembled WGS sequence"/>
</dbReference>
<keyword evidence="4" id="KW-1003">Cell membrane</keyword>
<keyword evidence="10" id="KW-0472">Membrane</keyword>
<keyword evidence="5" id="KW-0597">Phosphoprotein</keyword>
<keyword evidence="10" id="KW-1133">Transmembrane helix</keyword>
<evidence type="ECO:0000256" key="10">
    <source>
        <dbReference type="SAM" id="Phobius"/>
    </source>
</evidence>
<comment type="caution">
    <text evidence="12">The sequence shown here is derived from an EMBL/GenBank/DDBJ whole genome shotgun (WGS) entry which is preliminary data.</text>
</comment>
<comment type="catalytic activity">
    <reaction evidence="1">
        <text>ATP + protein L-histidine = ADP + protein N-phospho-L-histidine.</text>
        <dbReference type="EC" id="2.7.13.3"/>
    </reaction>
</comment>
<feature type="transmembrane region" description="Helical" evidence="10">
    <location>
        <begin position="62"/>
        <end position="86"/>
    </location>
</feature>
<dbReference type="SUPFAM" id="SSF47384">
    <property type="entry name" value="Homodimeric domain of signal transducing histidine kinase"/>
    <property type="match status" value="1"/>
</dbReference>
<dbReference type="InterPro" id="IPR003661">
    <property type="entry name" value="HisK_dim/P_dom"/>
</dbReference>
<protein>
    <recommendedName>
        <fullName evidence="3">histidine kinase</fullName>
        <ecNumber evidence="3">2.7.13.3</ecNumber>
    </recommendedName>
</protein>
<dbReference type="SUPFAM" id="SSF55781">
    <property type="entry name" value="GAF domain-like"/>
    <property type="match status" value="1"/>
</dbReference>
<dbReference type="Gene3D" id="3.30.450.40">
    <property type="match status" value="1"/>
</dbReference>
<keyword evidence="10" id="KW-0812">Transmembrane</keyword>
<feature type="domain" description="Histidine kinase" evidence="11">
    <location>
        <begin position="478"/>
        <end position="680"/>
    </location>
</feature>
<dbReference type="InterPro" id="IPR036890">
    <property type="entry name" value="HATPase_C_sf"/>
</dbReference>
<dbReference type="InterPro" id="IPR004358">
    <property type="entry name" value="Sig_transdc_His_kin-like_C"/>
</dbReference>
<dbReference type="EMBL" id="JAEVLS010000003">
    <property type="protein sequence ID" value="MBM0106191.1"/>
    <property type="molecule type" value="Genomic_DNA"/>
</dbReference>
<feature type="transmembrane region" description="Helical" evidence="10">
    <location>
        <begin position="125"/>
        <end position="144"/>
    </location>
</feature>
<dbReference type="Pfam" id="PF02518">
    <property type="entry name" value="HATPase_c"/>
    <property type="match status" value="1"/>
</dbReference>
<evidence type="ECO:0000256" key="9">
    <source>
        <dbReference type="ARBA" id="ARBA00022840"/>
    </source>
</evidence>
<dbReference type="InterPro" id="IPR014265">
    <property type="entry name" value="XrtA/PrsK"/>
</dbReference>
<dbReference type="PANTHER" id="PTHR44936:SF10">
    <property type="entry name" value="SENSOR PROTEIN RSTB"/>
    <property type="match status" value="1"/>
</dbReference>
<feature type="transmembrane region" description="Helical" evidence="10">
    <location>
        <begin position="6"/>
        <end position="24"/>
    </location>
</feature>